<dbReference type="KEGG" id="vg:77926877"/>
<evidence type="ECO:0000313" key="3">
    <source>
        <dbReference type="Proteomes" id="UP001202581"/>
    </source>
</evidence>
<proteinExistence type="predicted"/>
<evidence type="ECO:0000256" key="1">
    <source>
        <dbReference type="SAM" id="MobiDB-lite"/>
    </source>
</evidence>
<dbReference type="Proteomes" id="UP001202581">
    <property type="component" value="Segment"/>
</dbReference>
<sequence length="116" mass="12947">MAEEEETPAEKGLRERMKEDFKAYSRAKGIQAYEAAKTYLSNKSKAEKKGTYKPKSKKISALNPRDLTPKGEVLQIGRSPVDRRAHEITFLTDKGTVVTSMSSNEKIDVIGKGEVQ</sequence>
<accession>A0AA49BT28</accession>
<dbReference type="RefSeq" id="YP_010651264.1">
    <property type="nucleotide sequence ID" value="NC_070781.1"/>
</dbReference>
<name>A0AA49BT28_9CAUD</name>
<reference evidence="2" key="1">
    <citation type="submission" date="2021-12" db="EMBL/GenBank/DDBJ databases">
        <authorList>
            <person name="Khadka S."/>
            <person name="Uribe D.A."/>
            <person name="Klipsch I.N."/>
            <person name="Rene S.R."/>
            <person name="Jimenez M.L."/>
            <person name="Saini B.K."/>
            <person name="Zugasti M."/>
            <person name="Bullon R.M."/>
            <person name="Sharp C.D."/>
            <person name="Kapinga K.O."/>
            <person name="Warner C.P."/>
            <person name="Sarinana J."/>
            <person name="Jimenez A."/>
            <person name="Layton S.R."/>
            <person name="Nayek S."/>
            <person name="Hughes L.E."/>
            <person name="Garlena R.A."/>
            <person name="Russell D.A."/>
            <person name="Jacobs-Sera D."/>
            <person name="Hatfull G.F."/>
        </authorList>
    </citation>
    <scope>NUCLEOTIDE SEQUENCE</scope>
</reference>
<feature type="region of interest" description="Disordered" evidence="1">
    <location>
        <begin position="44"/>
        <end position="65"/>
    </location>
</feature>
<dbReference type="EMBL" id="OL829978">
    <property type="protein sequence ID" value="UMO76325.1"/>
    <property type="molecule type" value="Genomic_DNA"/>
</dbReference>
<organism evidence="2 3">
    <name type="scientific">Streptomyces phage Tomas</name>
    <dbReference type="NCBI Taxonomy" id="2914443"/>
    <lineage>
        <taxon>Viruses</taxon>
        <taxon>Duplodnaviria</taxon>
        <taxon>Heunggongvirae</taxon>
        <taxon>Uroviricota</taxon>
        <taxon>Caudoviricetes</taxon>
        <taxon>Stanwilliamsviridae</taxon>
        <taxon>Boydwoodruffvirinae</taxon>
        <taxon>Tomasvirus</taxon>
        <taxon>Tomasvirus tomas</taxon>
    </lineage>
</organism>
<gene>
    <name evidence="2" type="primary">159</name>
    <name evidence="2" type="ORF">SEA_TOMAS_159</name>
</gene>
<dbReference type="GeneID" id="77926877"/>
<protein>
    <submittedName>
        <fullName evidence="2">Uncharacterized protein</fullName>
    </submittedName>
</protein>
<keyword evidence="3" id="KW-1185">Reference proteome</keyword>
<evidence type="ECO:0000313" key="2">
    <source>
        <dbReference type="EMBL" id="UMO76325.1"/>
    </source>
</evidence>